<dbReference type="AlphaFoldDB" id="A4J6D9"/>
<dbReference type="InterPro" id="IPR003343">
    <property type="entry name" value="Big_2"/>
</dbReference>
<dbReference type="HOGENOM" id="CLU_045948_0_0_9"/>
<dbReference type="STRING" id="349161.Dred_2125"/>
<dbReference type="eggNOG" id="COG5492">
    <property type="taxonomic scope" value="Bacteria"/>
</dbReference>
<dbReference type="Proteomes" id="UP000001556">
    <property type="component" value="Chromosome"/>
</dbReference>
<reference evidence="2 3" key="1">
    <citation type="submission" date="2007-03" db="EMBL/GenBank/DDBJ databases">
        <title>Complete sequence of Desulfotomaculum reducens MI-1.</title>
        <authorList>
            <consortium name="US DOE Joint Genome Institute"/>
            <person name="Copeland A."/>
            <person name="Lucas S."/>
            <person name="Lapidus A."/>
            <person name="Barry K."/>
            <person name="Detter J.C."/>
            <person name="Glavina del Rio T."/>
            <person name="Hammon N."/>
            <person name="Israni S."/>
            <person name="Dalin E."/>
            <person name="Tice H."/>
            <person name="Pitluck S."/>
            <person name="Sims D."/>
            <person name="Brettin T."/>
            <person name="Bruce D."/>
            <person name="Han C."/>
            <person name="Tapia R."/>
            <person name="Schmutz J."/>
            <person name="Larimer F."/>
            <person name="Land M."/>
            <person name="Hauser L."/>
            <person name="Kyrpides N."/>
            <person name="Kim E."/>
            <person name="Tebo B.M."/>
            <person name="Richardson P."/>
        </authorList>
    </citation>
    <scope>NUCLEOTIDE SEQUENCE [LARGE SCALE GENOMIC DNA]</scope>
    <source>
        <strain evidence="2 3">MI-1</strain>
    </source>
</reference>
<dbReference type="EMBL" id="CP000612">
    <property type="protein sequence ID" value="ABO50642.1"/>
    <property type="molecule type" value="Genomic_DNA"/>
</dbReference>
<dbReference type="InterPro" id="IPR008964">
    <property type="entry name" value="Invasin/intimin_cell_adhesion"/>
</dbReference>
<gene>
    <name evidence="2" type="ordered locus">Dred_2125</name>
</gene>
<dbReference type="OrthoDB" id="2533640at2"/>
<dbReference type="KEGG" id="drm:Dred_2125"/>
<dbReference type="SUPFAM" id="SSF49373">
    <property type="entry name" value="Invasin/intimin cell-adhesion fragments"/>
    <property type="match status" value="2"/>
</dbReference>
<organism evidence="2 3">
    <name type="scientific">Desulforamulus reducens (strain ATCC BAA-1160 / DSM 100696 / MI-1)</name>
    <name type="common">Desulfotomaculum reducens</name>
    <dbReference type="NCBI Taxonomy" id="349161"/>
    <lineage>
        <taxon>Bacteria</taxon>
        <taxon>Bacillati</taxon>
        <taxon>Bacillota</taxon>
        <taxon>Clostridia</taxon>
        <taxon>Eubacteriales</taxon>
        <taxon>Peptococcaceae</taxon>
        <taxon>Desulforamulus</taxon>
    </lineage>
</organism>
<sequence length="472" mass="51875">MNLFSPNENDFNFILADAGRDILINGIATRALISNLKVKSDYDDKYISTLTELSQGDRIEYNGLYWLIVSEVNGKRYEKYKGVMRACNFDIKFNFAGNIKTFPAIVESKVFDIETGQYMTLPVGKILMTIQDNSDTKNIILNQRIIKMDSAWKVIGIDKTKNGLVILHLEKDSFGSSDDKENEIANRWQYEHIYKLTINEGESANILKDDTLQLSVKLTDNGVAVDSPSITYVSSDANICNINNNGLITGIAEGKAIITAQMTGKPDVKDTISINVKVNHNYVLTITNESATLNIGDNLQLKYTLTDNGVIVDNPNIIFTSSDNNIATVNSSGLITGISIGTVTITAQMADRPEINDALQVIVQEVPISHNYSIVITGGATIKLNQTQSYTATFYDNGVEVADQSGTWTIKSPNPDGTTNIYATIQSQTGNSVSIKATSTSSYVNKYLELVCTLNSDNTIKASKQIQVKSLF</sequence>
<name>A4J6D9_DESRM</name>
<proteinExistence type="predicted"/>
<dbReference type="Gene3D" id="2.60.40.1080">
    <property type="match status" value="2"/>
</dbReference>
<protein>
    <submittedName>
        <fullName evidence="2">Ig domain protein, group 2 domain protein</fullName>
    </submittedName>
</protein>
<dbReference type="RefSeq" id="WP_011878448.1">
    <property type="nucleotide sequence ID" value="NC_009253.1"/>
</dbReference>
<accession>A4J6D9</accession>
<feature type="domain" description="BIG2" evidence="1">
    <location>
        <begin position="284"/>
        <end position="359"/>
    </location>
</feature>
<dbReference type="SMART" id="SM00635">
    <property type="entry name" value="BID_2"/>
    <property type="match status" value="2"/>
</dbReference>
<keyword evidence="3" id="KW-1185">Reference proteome</keyword>
<evidence type="ECO:0000313" key="3">
    <source>
        <dbReference type="Proteomes" id="UP000001556"/>
    </source>
</evidence>
<dbReference type="Pfam" id="PF02368">
    <property type="entry name" value="Big_2"/>
    <property type="match status" value="2"/>
</dbReference>
<evidence type="ECO:0000313" key="2">
    <source>
        <dbReference type="EMBL" id="ABO50642.1"/>
    </source>
</evidence>
<feature type="domain" description="BIG2" evidence="1">
    <location>
        <begin position="192"/>
        <end position="272"/>
    </location>
</feature>
<evidence type="ECO:0000259" key="1">
    <source>
        <dbReference type="SMART" id="SM00635"/>
    </source>
</evidence>